<evidence type="ECO:0000313" key="2">
    <source>
        <dbReference type="EMBL" id="TFK39541.1"/>
    </source>
</evidence>
<feature type="region of interest" description="Disordered" evidence="1">
    <location>
        <begin position="130"/>
        <end position="172"/>
    </location>
</feature>
<feature type="region of interest" description="Disordered" evidence="1">
    <location>
        <begin position="27"/>
        <end position="78"/>
    </location>
</feature>
<keyword evidence="3" id="KW-1185">Reference proteome</keyword>
<dbReference type="Proteomes" id="UP000308652">
    <property type="component" value="Unassembled WGS sequence"/>
</dbReference>
<sequence>MHGAPSQDKVASSHLYLRQPHTVQIIQLVEGPPPPPRRMGSVIEDSSASSSSSCDYSSEYSESAVSDEEESVCSSYCSSASPEEELEFPSKLDSSALSTEAASDTFNVRMKRILVWRENFDADLSATLSDSAFSSSPSLKRKINSDEDDEDNVSHSSKRSRSQSPASDSSLGALSCPACDASFFTHQSLRQHGRDGKANEACCVAVEYAFE</sequence>
<gene>
    <name evidence="2" type="ORF">BDQ12DRAFT_603704</name>
</gene>
<dbReference type="EMBL" id="ML213599">
    <property type="protein sequence ID" value="TFK39541.1"/>
    <property type="molecule type" value="Genomic_DNA"/>
</dbReference>
<proteinExistence type="predicted"/>
<dbReference type="OrthoDB" id="3256870at2759"/>
<protein>
    <submittedName>
        <fullName evidence="2">Uncharacterized protein</fullName>
    </submittedName>
</protein>
<feature type="compositionally biased region" description="Low complexity" evidence="1">
    <location>
        <begin position="45"/>
        <end position="64"/>
    </location>
</feature>
<accession>A0A5C3MEG3</accession>
<organism evidence="2 3">
    <name type="scientific">Crucibulum laeve</name>
    <dbReference type="NCBI Taxonomy" id="68775"/>
    <lineage>
        <taxon>Eukaryota</taxon>
        <taxon>Fungi</taxon>
        <taxon>Dikarya</taxon>
        <taxon>Basidiomycota</taxon>
        <taxon>Agaricomycotina</taxon>
        <taxon>Agaricomycetes</taxon>
        <taxon>Agaricomycetidae</taxon>
        <taxon>Agaricales</taxon>
        <taxon>Agaricineae</taxon>
        <taxon>Nidulariaceae</taxon>
        <taxon>Crucibulum</taxon>
    </lineage>
</organism>
<evidence type="ECO:0000256" key="1">
    <source>
        <dbReference type="SAM" id="MobiDB-lite"/>
    </source>
</evidence>
<evidence type="ECO:0000313" key="3">
    <source>
        <dbReference type="Proteomes" id="UP000308652"/>
    </source>
</evidence>
<reference evidence="2 3" key="1">
    <citation type="journal article" date="2019" name="Nat. Ecol. Evol.">
        <title>Megaphylogeny resolves global patterns of mushroom evolution.</title>
        <authorList>
            <person name="Varga T."/>
            <person name="Krizsan K."/>
            <person name="Foldi C."/>
            <person name="Dima B."/>
            <person name="Sanchez-Garcia M."/>
            <person name="Sanchez-Ramirez S."/>
            <person name="Szollosi G.J."/>
            <person name="Szarkandi J.G."/>
            <person name="Papp V."/>
            <person name="Albert L."/>
            <person name="Andreopoulos W."/>
            <person name="Angelini C."/>
            <person name="Antonin V."/>
            <person name="Barry K.W."/>
            <person name="Bougher N.L."/>
            <person name="Buchanan P."/>
            <person name="Buyck B."/>
            <person name="Bense V."/>
            <person name="Catcheside P."/>
            <person name="Chovatia M."/>
            <person name="Cooper J."/>
            <person name="Damon W."/>
            <person name="Desjardin D."/>
            <person name="Finy P."/>
            <person name="Geml J."/>
            <person name="Haridas S."/>
            <person name="Hughes K."/>
            <person name="Justo A."/>
            <person name="Karasinski D."/>
            <person name="Kautmanova I."/>
            <person name="Kiss B."/>
            <person name="Kocsube S."/>
            <person name="Kotiranta H."/>
            <person name="LaButti K.M."/>
            <person name="Lechner B.E."/>
            <person name="Liimatainen K."/>
            <person name="Lipzen A."/>
            <person name="Lukacs Z."/>
            <person name="Mihaltcheva S."/>
            <person name="Morgado L.N."/>
            <person name="Niskanen T."/>
            <person name="Noordeloos M.E."/>
            <person name="Ohm R.A."/>
            <person name="Ortiz-Santana B."/>
            <person name="Ovrebo C."/>
            <person name="Racz N."/>
            <person name="Riley R."/>
            <person name="Savchenko A."/>
            <person name="Shiryaev A."/>
            <person name="Soop K."/>
            <person name="Spirin V."/>
            <person name="Szebenyi C."/>
            <person name="Tomsovsky M."/>
            <person name="Tulloss R.E."/>
            <person name="Uehling J."/>
            <person name="Grigoriev I.V."/>
            <person name="Vagvolgyi C."/>
            <person name="Papp T."/>
            <person name="Martin F.M."/>
            <person name="Miettinen O."/>
            <person name="Hibbett D.S."/>
            <person name="Nagy L.G."/>
        </authorList>
    </citation>
    <scope>NUCLEOTIDE SEQUENCE [LARGE SCALE GENOMIC DNA]</scope>
    <source>
        <strain evidence="2 3">CBS 166.37</strain>
    </source>
</reference>
<name>A0A5C3MEG3_9AGAR</name>
<dbReference type="AlphaFoldDB" id="A0A5C3MEG3"/>